<dbReference type="InterPro" id="IPR032341">
    <property type="entry name" value="MITD1_C"/>
</dbReference>
<sequence>MNHFSRNQISTQRIAEDSIGHSFNSLFGHYLTSEVQAIGVDEPYLIRKDEVLNLLVFTELVVKRCRNLEYFQVATKSYGLNDFWYALKRDLEQRGIELNIVVTATVTVPKIVLSNGFIFEISLGLHFFKAPNPTYSLGMRDYYFRKCKQTDVTIYRQIKTSPCKSSSSNCCE</sequence>
<dbReference type="InterPro" id="IPR038113">
    <property type="entry name" value="MITD1_C_sf"/>
</dbReference>
<feature type="domain" description="MITD1 C-terminal phospholipase D-like" evidence="1">
    <location>
        <begin position="20"/>
        <end position="156"/>
    </location>
</feature>
<dbReference type="OrthoDB" id="19553at2759"/>
<dbReference type="Gene3D" id="3.30.870.30">
    <property type="entry name" value="MITD, C-terminal phospholipase D-like domain"/>
    <property type="match status" value="1"/>
</dbReference>
<evidence type="ECO:0000259" key="1">
    <source>
        <dbReference type="Pfam" id="PF16565"/>
    </source>
</evidence>
<evidence type="ECO:0000313" key="2">
    <source>
        <dbReference type="EnsemblMetazoa" id="SCAU002405-PA"/>
    </source>
</evidence>
<proteinExistence type="predicted"/>
<name>A0A1I8NVJ5_STOCA</name>
<dbReference type="STRING" id="35570.A0A1I8NVJ5"/>
<protein>
    <recommendedName>
        <fullName evidence="1">MITD1 C-terminal phospholipase D-like domain-containing protein</fullName>
    </recommendedName>
</protein>
<accession>A0A1I8NVJ5</accession>
<keyword evidence="3" id="KW-1185">Reference proteome</keyword>
<gene>
    <name evidence="2" type="primary">106082571</name>
</gene>
<reference evidence="2" key="1">
    <citation type="submission" date="2020-05" db="UniProtKB">
        <authorList>
            <consortium name="EnsemblMetazoa"/>
        </authorList>
    </citation>
    <scope>IDENTIFICATION</scope>
    <source>
        <strain evidence="2">USDA</strain>
    </source>
</reference>
<dbReference type="Proteomes" id="UP000095300">
    <property type="component" value="Unassembled WGS sequence"/>
</dbReference>
<dbReference type="EnsemblMetazoa" id="SCAU002405-RA">
    <property type="protein sequence ID" value="SCAU002405-PA"/>
    <property type="gene ID" value="SCAU002405"/>
</dbReference>
<organism evidence="2 3">
    <name type="scientific">Stomoxys calcitrans</name>
    <name type="common">Stable fly</name>
    <name type="synonym">Conops calcitrans</name>
    <dbReference type="NCBI Taxonomy" id="35570"/>
    <lineage>
        <taxon>Eukaryota</taxon>
        <taxon>Metazoa</taxon>
        <taxon>Ecdysozoa</taxon>
        <taxon>Arthropoda</taxon>
        <taxon>Hexapoda</taxon>
        <taxon>Insecta</taxon>
        <taxon>Pterygota</taxon>
        <taxon>Neoptera</taxon>
        <taxon>Endopterygota</taxon>
        <taxon>Diptera</taxon>
        <taxon>Brachycera</taxon>
        <taxon>Muscomorpha</taxon>
        <taxon>Muscoidea</taxon>
        <taxon>Muscidae</taxon>
        <taxon>Stomoxys</taxon>
    </lineage>
</organism>
<dbReference type="VEuPathDB" id="VectorBase:SCAU002405"/>
<evidence type="ECO:0000313" key="3">
    <source>
        <dbReference type="Proteomes" id="UP000095300"/>
    </source>
</evidence>
<dbReference type="KEGG" id="scac:106082571"/>
<dbReference type="AlphaFoldDB" id="A0A1I8NVJ5"/>
<dbReference type="Pfam" id="PF16565">
    <property type="entry name" value="MIT_C"/>
    <property type="match status" value="1"/>
</dbReference>